<dbReference type="InterPro" id="IPR005850">
    <property type="entry name" value="GalP_Utransf_C"/>
</dbReference>
<organism evidence="13 14">
    <name type="scientific">Pediococcus claussenii (strain ATCC BAA-344 / DSM 14800 / JCM 18046 / KCTC 3811 / LMG 21948 / P06)</name>
    <dbReference type="NCBI Taxonomy" id="701521"/>
    <lineage>
        <taxon>Bacteria</taxon>
        <taxon>Bacillati</taxon>
        <taxon>Bacillota</taxon>
        <taxon>Bacilli</taxon>
        <taxon>Lactobacillales</taxon>
        <taxon>Lactobacillaceae</taxon>
        <taxon>Pediococcus</taxon>
    </lineage>
</organism>
<dbReference type="PANTHER" id="PTHR39191">
    <property type="entry name" value="GALACTOSE-1-PHOSPHATE URIDYLYLTRANSFERASE"/>
    <property type="match status" value="1"/>
</dbReference>
<evidence type="ECO:0000256" key="7">
    <source>
        <dbReference type="ARBA" id="ARBA00022695"/>
    </source>
</evidence>
<evidence type="ECO:0000256" key="10">
    <source>
        <dbReference type="HAMAP-Rule" id="MF_00571"/>
    </source>
</evidence>
<dbReference type="PATRIC" id="fig|701521.8.peg.1560"/>
<evidence type="ECO:0000313" key="14">
    <source>
        <dbReference type="Proteomes" id="UP000005444"/>
    </source>
</evidence>
<evidence type="ECO:0000256" key="8">
    <source>
        <dbReference type="ARBA" id="ARBA00023144"/>
    </source>
</evidence>
<keyword evidence="8 10" id="KW-0299">Galactose metabolism</keyword>
<dbReference type="PANTHER" id="PTHR39191:SF1">
    <property type="entry name" value="DUF4922 DOMAIN-CONTAINING PROTEIN"/>
    <property type="match status" value="1"/>
</dbReference>
<evidence type="ECO:0000256" key="9">
    <source>
        <dbReference type="ARBA" id="ARBA00023277"/>
    </source>
</evidence>
<dbReference type="eggNOG" id="COG4468">
    <property type="taxonomic scope" value="Bacteria"/>
</dbReference>
<dbReference type="HAMAP" id="MF_00571">
    <property type="entry name" value="GalP_UDP_trans"/>
    <property type="match status" value="1"/>
</dbReference>
<proteinExistence type="inferred from homology"/>
<gene>
    <name evidence="10" type="primary">galT</name>
    <name evidence="13" type="ordered locus">PECL_1659</name>
</gene>
<dbReference type="PROSITE" id="PS01163">
    <property type="entry name" value="GAL_P_UDP_TRANSF_II"/>
    <property type="match status" value="1"/>
</dbReference>
<dbReference type="InterPro" id="IPR000766">
    <property type="entry name" value="GalP_uridyl_Trfase_II"/>
</dbReference>
<dbReference type="GO" id="GO:0005737">
    <property type="term" value="C:cytoplasm"/>
    <property type="evidence" value="ECO:0007669"/>
    <property type="project" value="UniProtKB-SubCell"/>
</dbReference>
<dbReference type="GO" id="GO:0006012">
    <property type="term" value="P:galactose metabolic process"/>
    <property type="evidence" value="ECO:0007669"/>
    <property type="project" value="UniProtKB-UniRule"/>
</dbReference>
<dbReference type="EMBL" id="CP003137">
    <property type="protein sequence ID" value="AEV95876.1"/>
    <property type="molecule type" value="Genomic_DNA"/>
</dbReference>
<accession>G8PB08</accession>
<dbReference type="InterPro" id="IPR005849">
    <property type="entry name" value="GalP_Utransf_N"/>
</dbReference>
<dbReference type="InterPro" id="IPR023425">
    <property type="entry name" value="GalP_uridyl_Trfase_II_CS"/>
</dbReference>
<dbReference type="Proteomes" id="UP000005444">
    <property type="component" value="Chromosome"/>
</dbReference>
<keyword evidence="5 10" id="KW-0963">Cytoplasm</keyword>
<dbReference type="EC" id="2.7.7.12" evidence="10"/>
<evidence type="ECO:0000259" key="12">
    <source>
        <dbReference type="Pfam" id="PF02744"/>
    </source>
</evidence>
<keyword evidence="14" id="KW-1185">Reference proteome</keyword>
<sequence>MKIDALQGLFKIGEQTKAVEEDDQLYITNRVRALVGDRLKPIETDGTPTAICKAFIEIAIQNNKISGSITEKEILVSQLMDLITPQPSVINRTFNEIYAQKGSSKATDYFYNLCRAENDIQVAAIAKNIEFEANGLEITINLSKPEKDPKVIAQAAHEKENSYPLCQLCLENEGYLGRVGYPARSNHRIVKITVGKKEWGFQYSPYAYFSEHAIFIDHEHIPMIINRQTFANLIEIIQKFPNYFVGSNADLPIVGGSMLSHEHYQGGHHQFPMMKAPVVKKIDLPNKFNRVSAGVVKWPMTDIRLESENAEQLEDAAEWVREKWNLYTDESVDVRAEVNDERHHTVTPIAYMIGKQYVIDIVLRDNQVSEEYPDGIFHPHPDVQHIKKENIGLIEVMGRAILPPRLLGELKEVRKMLLDQPNKIAKYHVKWAEELKKNNQITLQNVDEVINNGVGEVFERVLSDAGVFKQNKSGEIALNRFLDKLI</sequence>
<evidence type="ECO:0000256" key="2">
    <source>
        <dbReference type="ARBA" id="ARBA00004496"/>
    </source>
</evidence>
<dbReference type="STRING" id="701521.PECL_1659"/>
<dbReference type="UniPathway" id="UPA00214"/>
<comment type="catalytic activity">
    <reaction evidence="1 10">
        <text>alpha-D-galactose 1-phosphate + UDP-alpha-D-glucose = alpha-D-glucose 1-phosphate + UDP-alpha-D-galactose</text>
        <dbReference type="Rhea" id="RHEA:13989"/>
        <dbReference type="ChEBI" id="CHEBI:58336"/>
        <dbReference type="ChEBI" id="CHEBI:58601"/>
        <dbReference type="ChEBI" id="CHEBI:58885"/>
        <dbReference type="ChEBI" id="CHEBI:66914"/>
        <dbReference type="EC" id="2.7.7.12"/>
    </reaction>
</comment>
<dbReference type="Pfam" id="PF01087">
    <property type="entry name" value="GalP_UDP_transf"/>
    <property type="match status" value="1"/>
</dbReference>
<protein>
    <recommendedName>
        <fullName evidence="10">Galactose-1-phosphate uridylyltransferase</fullName>
        <shortName evidence="10">Gal-1-P uridylyltransferase</shortName>
        <ecNumber evidence="10">2.7.7.12</ecNumber>
    </recommendedName>
    <alternativeName>
        <fullName evidence="10">UDP-glucose--hexose-1-phosphate uridylyltransferase</fullName>
    </alternativeName>
</protein>
<dbReference type="RefSeq" id="WP_014216070.1">
    <property type="nucleotide sequence ID" value="NC_016605.1"/>
</dbReference>
<evidence type="ECO:0000256" key="5">
    <source>
        <dbReference type="ARBA" id="ARBA00022490"/>
    </source>
</evidence>
<dbReference type="KEGG" id="pce:PECL_1659"/>
<evidence type="ECO:0000256" key="1">
    <source>
        <dbReference type="ARBA" id="ARBA00001107"/>
    </source>
</evidence>
<reference evidence="13 14" key="1">
    <citation type="journal article" date="2012" name="J. Bacteriol.">
        <title>Complete Genome Sequence of the Beer Spoilage Organism Pediococcus claussenii ATCC BAA-344T.</title>
        <authorList>
            <person name="Pittet V."/>
            <person name="Abegunde T."/>
            <person name="Marfleet T."/>
            <person name="Haakensen M."/>
            <person name="Morrow K."/>
            <person name="Jayaprakash T."/>
            <person name="Schroeder K."/>
            <person name="Trost B."/>
            <person name="Byrns S."/>
            <person name="Bergsveinson J."/>
            <person name="Kusalik A."/>
            <person name="Ziola B."/>
        </authorList>
    </citation>
    <scope>NUCLEOTIDE SEQUENCE [LARGE SCALE GENOMIC DNA]</scope>
    <source>
        <strain evidence="13 14">ATCC BAA-344</strain>
    </source>
</reference>
<evidence type="ECO:0000256" key="6">
    <source>
        <dbReference type="ARBA" id="ARBA00022679"/>
    </source>
</evidence>
<name>G8PB08_PEDCP</name>
<dbReference type="PIRSF" id="PIRSF006005">
    <property type="entry name" value="GalT_BS"/>
    <property type="match status" value="1"/>
</dbReference>
<keyword evidence="9 10" id="KW-0119">Carbohydrate metabolism</keyword>
<dbReference type="Pfam" id="PF02744">
    <property type="entry name" value="GalP_UDP_tr_C"/>
    <property type="match status" value="1"/>
</dbReference>
<keyword evidence="6 10" id="KW-0808">Transferase</keyword>
<dbReference type="GO" id="GO:0008108">
    <property type="term" value="F:UDP-glucose:hexose-1-phosphate uridylyltransferase activity"/>
    <property type="evidence" value="ECO:0007669"/>
    <property type="project" value="UniProtKB-UniRule"/>
</dbReference>
<comment type="subcellular location">
    <subcellularLocation>
        <location evidence="2 10">Cytoplasm</location>
    </subcellularLocation>
</comment>
<dbReference type="HOGENOM" id="CLU_047799_0_0_9"/>
<comment type="similarity">
    <text evidence="4 10">Belongs to the galactose-1-phosphate uridylyltransferase type 2 family.</text>
</comment>
<comment type="pathway">
    <text evidence="3 10">Carbohydrate metabolism; galactose metabolism.</text>
</comment>
<feature type="domain" description="Galactose-1-phosphate uridyl transferase C-terminal" evidence="12">
    <location>
        <begin position="238"/>
        <end position="432"/>
    </location>
</feature>
<evidence type="ECO:0000313" key="13">
    <source>
        <dbReference type="EMBL" id="AEV95876.1"/>
    </source>
</evidence>
<dbReference type="AlphaFoldDB" id="G8PB08"/>
<evidence type="ECO:0000256" key="4">
    <source>
        <dbReference type="ARBA" id="ARBA00008706"/>
    </source>
</evidence>
<keyword evidence="7 10" id="KW-0548">Nucleotidyltransferase</keyword>
<feature type="domain" description="Galactose-1-phosphate uridyl transferase N-terminal" evidence="11">
    <location>
        <begin position="19"/>
        <end position="222"/>
    </location>
</feature>
<evidence type="ECO:0000259" key="11">
    <source>
        <dbReference type="Pfam" id="PF01087"/>
    </source>
</evidence>
<evidence type="ECO:0000256" key="3">
    <source>
        <dbReference type="ARBA" id="ARBA00004947"/>
    </source>
</evidence>